<reference evidence="2 3" key="1">
    <citation type="submission" date="2016-07" db="EMBL/GenBank/DDBJ databases">
        <title>Pervasive Adenine N6-methylation of Active Genes in Fungi.</title>
        <authorList>
            <consortium name="DOE Joint Genome Institute"/>
            <person name="Mondo S.J."/>
            <person name="Dannebaum R.O."/>
            <person name="Kuo R.C."/>
            <person name="Labutti K."/>
            <person name="Haridas S."/>
            <person name="Kuo A."/>
            <person name="Salamov A."/>
            <person name="Ahrendt S.R."/>
            <person name="Lipzen A."/>
            <person name="Sullivan W."/>
            <person name="Andreopoulos W.B."/>
            <person name="Clum A."/>
            <person name="Lindquist E."/>
            <person name="Daum C."/>
            <person name="Ramamoorthy G.K."/>
            <person name="Gryganskyi A."/>
            <person name="Culley D."/>
            <person name="Magnuson J.K."/>
            <person name="James T.Y."/>
            <person name="O'Malley M.A."/>
            <person name="Stajich J.E."/>
            <person name="Spatafora J.W."/>
            <person name="Visel A."/>
            <person name="Grigoriev I.V."/>
        </authorList>
    </citation>
    <scope>NUCLEOTIDE SEQUENCE [LARGE SCALE GENOMIC DNA]</scope>
    <source>
        <strain evidence="2 3">NRRL 2496</strain>
    </source>
</reference>
<gene>
    <name evidence="2" type="ORF">BCR43DRAFT_559168</name>
</gene>
<sequence length="179" mass="20878">MDMDIQRPRVHRESIKRQHNRPEALKDRVRQKYANHMKDARRAQINRRRETNLQYSAHQEWQEMQQMYEQALQHEELNPDFFLEEEDQAQGYASNSNPSQILDTDLTCFACHGAKLQQSGTLTRCPACYFTTSEKGIRDMQEQEAIHAEECPGRLAFGPEPGCDTILSMCDTCDWLSII</sequence>
<dbReference type="Proteomes" id="UP000242180">
    <property type="component" value="Unassembled WGS sequence"/>
</dbReference>
<proteinExistence type="predicted"/>
<comment type="caution">
    <text evidence="2">The sequence shown here is derived from an EMBL/GenBank/DDBJ whole genome shotgun (WGS) entry which is preliminary data.</text>
</comment>
<dbReference type="EMBL" id="MCGN01000001">
    <property type="protein sequence ID" value="ORZ02150.1"/>
    <property type="molecule type" value="Genomic_DNA"/>
</dbReference>
<organism evidence="2 3">
    <name type="scientific">Syncephalastrum racemosum</name>
    <name type="common">Filamentous fungus</name>
    <dbReference type="NCBI Taxonomy" id="13706"/>
    <lineage>
        <taxon>Eukaryota</taxon>
        <taxon>Fungi</taxon>
        <taxon>Fungi incertae sedis</taxon>
        <taxon>Mucoromycota</taxon>
        <taxon>Mucoromycotina</taxon>
        <taxon>Mucoromycetes</taxon>
        <taxon>Mucorales</taxon>
        <taxon>Syncephalastraceae</taxon>
        <taxon>Syncephalastrum</taxon>
    </lineage>
</organism>
<evidence type="ECO:0000313" key="3">
    <source>
        <dbReference type="Proteomes" id="UP000242180"/>
    </source>
</evidence>
<evidence type="ECO:0000256" key="1">
    <source>
        <dbReference type="SAM" id="MobiDB-lite"/>
    </source>
</evidence>
<keyword evidence="3" id="KW-1185">Reference proteome</keyword>
<evidence type="ECO:0008006" key="4">
    <source>
        <dbReference type="Google" id="ProtNLM"/>
    </source>
</evidence>
<dbReference type="InParanoid" id="A0A1X2HRD6"/>
<protein>
    <recommendedName>
        <fullName evidence="4">RPA-interacting protein C-terminal domain-containing protein</fullName>
    </recommendedName>
</protein>
<feature type="region of interest" description="Disordered" evidence="1">
    <location>
        <begin position="1"/>
        <end position="25"/>
    </location>
</feature>
<dbReference type="STRING" id="13706.A0A1X2HRD6"/>
<name>A0A1X2HRD6_SYNRA</name>
<evidence type="ECO:0000313" key="2">
    <source>
        <dbReference type="EMBL" id="ORZ02150.1"/>
    </source>
</evidence>
<dbReference type="AlphaFoldDB" id="A0A1X2HRD6"/>
<accession>A0A1X2HRD6</accession>